<gene>
    <name evidence="1" type="ORF">MM415B02895_0012</name>
</gene>
<dbReference type="AlphaFoldDB" id="A0A6M3L0L1"/>
<evidence type="ECO:0000313" key="1">
    <source>
        <dbReference type="EMBL" id="QJA87790.1"/>
    </source>
</evidence>
<accession>A0A6M3L0L1</accession>
<sequence length="104" mass="12673">MEQAQPYYKHKCYQTKDDHRHNTIIVSRPVQVSQEYWESIFGPEEERKRKLREWKKEKKQISEVNAPAVHIWSEERTVLATGMRMSKRELKNYARQHGKIIEQY</sequence>
<name>A0A6M3L0L1_9ZZZZ</name>
<dbReference type="EMBL" id="MT142732">
    <property type="protein sequence ID" value="QJA87790.1"/>
    <property type="molecule type" value="Genomic_DNA"/>
</dbReference>
<proteinExistence type="predicted"/>
<organism evidence="1">
    <name type="scientific">viral metagenome</name>
    <dbReference type="NCBI Taxonomy" id="1070528"/>
    <lineage>
        <taxon>unclassified sequences</taxon>
        <taxon>metagenomes</taxon>
        <taxon>organismal metagenomes</taxon>
    </lineage>
</organism>
<reference evidence="1" key="1">
    <citation type="submission" date="2020-03" db="EMBL/GenBank/DDBJ databases">
        <title>The deep terrestrial virosphere.</title>
        <authorList>
            <person name="Holmfeldt K."/>
            <person name="Nilsson E."/>
            <person name="Simone D."/>
            <person name="Lopez-Fernandez M."/>
            <person name="Wu X."/>
            <person name="de Brujin I."/>
            <person name="Lundin D."/>
            <person name="Andersson A."/>
            <person name="Bertilsson S."/>
            <person name="Dopson M."/>
        </authorList>
    </citation>
    <scope>NUCLEOTIDE SEQUENCE</scope>
    <source>
        <strain evidence="1">MM415B02895</strain>
    </source>
</reference>
<protein>
    <submittedName>
        <fullName evidence="1">Uncharacterized protein</fullName>
    </submittedName>
</protein>